<evidence type="ECO:0000256" key="1">
    <source>
        <dbReference type="ARBA" id="ARBA00023054"/>
    </source>
</evidence>
<sequence>MPPPDTHSLYGIRRPKSTASTKDLSSSATLAFSTHLSSLISRPSSSASQTAESGTSTATTRARPRPSKSKTDIFSTHNRGALKRAAKDISDGNDHVLAQVHKRGEDIGFVDDATLHRAKRKMEQKVKLYEDLKKGEYLAASSDEGEDEQEEDSRARNGDGGGSRLSAARQAEGNSLVDFDRKWAQEEARKRKSRRPGSPDFQDEEEEEDGGDDDGANNDALLVEYEDEFGRTRSGTRAEAAEAARLRATAPPPRHEQDPSEDNNNLELSRASHLPSTARPSRPSNLIYGETIQSSAFNPDAPTSAKMSHLASRRDRTPTPPPETHYDADAEVRNRGTGFYAFSKDEEERRREMEELMGARKGTELARGGVGEKKRERERRVEERRKRVEELRGKRRAEEFLRGLGDLGGLD</sequence>
<name>A0A2B7Z2S9_POLH7</name>
<dbReference type="STRING" id="1447883.A0A2B7Z2S9"/>
<feature type="region of interest" description="Disordered" evidence="2">
    <location>
        <begin position="356"/>
        <end position="379"/>
    </location>
</feature>
<dbReference type="OrthoDB" id="333551at2759"/>
<comment type="caution">
    <text evidence="3">The sequence shown here is derived from an EMBL/GenBank/DDBJ whole genome shotgun (WGS) entry which is preliminary data.</text>
</comment>
<dbReference type="Proteomes" id="UP000224634">
    <property type="component" value="Unassembled WGS sequence"/>
</dbReference>
<feature type="compositionally biased region" description="Low complexity" evidence="2">
    <location>
        <begin position="38"/>
        <end position="61"/>
    </location>
</feature>
<evidence type="ECO:0000313" key="3">
    <source>
        <dbReference type="EMBL" id="PGH27428.1"/>
    </source>
</evidence>
<dbReference type="GO" id="GO:0005634">
    <property type="term" value="C:nucleus"/>
    <property type="evidence" value="ECO:0007669"/>
    <property type="project" value="TreeGrafter"/>
</dbReference>
<dbReference type="AlphaFoldDB" id="A0A2B7Z2S9"/>
<feature type="region of interest" description="Disordered" evidence="2">
    <location>
        <begin position="139"/>
        <end position="328"/>
    </location>
</feature>
<feature type="compositionally biased region" description="Acidic residues" evidence="2">
    <location>
        <begin position="201"/>
        <end position="216"/>
    </location>
</feature>
<reference evidence="3 4" key="1">
    <citation type="submission" date="2017-10" db="EMBL/GenBank/DDBJ databases">
        <title>Comparative genomics in systemic dimorphic fungi from Ajellomycetaceae.</title>
        <authorList>
            <person name="Munoz J.F."/>
            <person name="Mcewen J.G."/>
            <person name="Clay O.K."/>
            <person name="Cuomo C.A."/>
        </authorList>
    </citation>
    <scope>NUCLEOTIDE SEQUENCE [LARGE SCALE GENOMIC DNA]</scope>
    <source>
        <strain evidence="3 4">UAMH7299</strain>
    </source>
</reference>
<feature type="compositionally biased region" description="Polar residues" evidence="2">
    <location>
        <begin position="274"/>
        <end position="284"/>
    </location>
</feature>
<keyword evidence="4" id="KW-1185">Reference proteome</keyword>
<dbReference type="EMBL" id="PDNA01000007">
    <property type="protein sequence ID" value="PGH27428.1"/>
    <property type="molecule type" value="Genomic_DNA"/>
</dbReference>
<feature type="region of interest" description="Disordered" evidence="2">
    <location>
        <begin position="1"/>
        <end position="26"/>
    </location>
</feature>
<evidence type="ECO:0000313" key="4">
    <source>
        <dbReference type="Proteomes" id="UP000224634"/>
    </source>
</evidence>
<dbReference type="PANTHER" id="PTHR15885:SF1">
    <property type="entry name" value="COILED-COIL DOMAIN-CONTAINING PROTEIN 174"/>
    <property type="match status" value="1"/>
</dbReference>
<gene>
    <name evidence="3" type="ORF">AJ80_00906</name>
</gene>
<dbReference type="Pfam" id="PF13300">
    <property type="entry name" value="DUF4078"/>
    <property type="match status" value="1"/>
</dbReference>
<evidence type="ECO:0000256" key="2">
    <source>
        <dbReference type="SAM" id="MobiDB-lite"/>
    </source>
</evidence>
<keyword evidence="1" id="KW-0175">Coiled coil</keyword>
<dbReference type="PANTHER" id="PTHR15885">
    <property type="entry name" value="COILED-COIL DOMAIN-CONTAINING PROTEIN 174"/>
    <property type="match status" value="1"/>
</dbReference>
<organism evidence="3 4">
    <name type="scientific">Polytolypa hystricis (strain UAMH7299)</name>
    <dbReference type="NCBI Taxonomy" id="1447883"/>
    <lineage>
        <taxon>Eukaryota</taxon>
        <taxon>Fungi</taxon>
        <taxon>Dikarya</taxon>
        <taxon>Ascomycota</taxon>
        <taxon>Pezizomycotina</taxon>
        <taxon>Eurotiomycetes</taxon>
        <taxon>Eurotiomycetidae</taxon>
        <taxon>Onygenales</taxon>
        <taxon>Onygenales incertae sedis</taxon>
        <taxon>Polytolypa</taxon>
    </lineage>
</organism>
<proteinExistence type="predicted"/>
<feature type="compositionally biased region" description="Polar residues" evidence="2">
    <location>
        <begin position="17"/>
        <end position="26"/>
    </location>
</feature>
<protein>
    <submittedName>
        <fullName evidence="3">Uncharacterized protein</fullName>
    </submittedName>
</protein>
<dbReference type="InterPro" id="IPR025066">
    <property type="entry name" value="CCDC174-like"/>
</dbReference>
<feature type="compositionally biased region" description="Basic and acidic residues" evidence="2">
    <location>
        <begin position="178"/>
        <end position="189"/>
    </location>
</feature>
<feature type="region of interest" description="Disordered" evidence="2">
    <location>
        <begin position="38"/>
        <end position="93"/>
    </location>
</feature>
<accession>A0A2B7Z2S9</accession>